<evidence type="ECO:0000256" key="1">
    <source>
        <dbReference type="SAM" id="Coils"/>
    </source>
</evidence>
<feature type="region of interest" description="Disordered" evidence="2">
    <location>
        <begin position="93"/>
        <end position="144"/>
    </location>
</feature>
<organism evidence="3 4">
    <name type="scientific">Pinctada imbricata</name>
    <name type="common">Atlantic pearl-oyster</name>
    <name type="synonym">Pinctada martensii</name>
    <dbReference type="NCBI Taxonomy" id="66713"/>
    <lineage>
        <taxon>Eukaryota</taxon>
        <taxon>Metazoa</taxon>
        <taxon>Spiralia</taxon>
        <taxon>Lophotrochozoa</taxon>
        <taxon>Mollusca</taxon>
        <taxon>Bivalvia</taxon>
        <taxon>Autobranchia</taxon>
        <taxon>Pteriomorphia</taxon>
        <taxon>Pterioida</taxon>
        <taxon>Pterioidea</taxon>
        <taxon>Pteriidae</taxon>
        <taxon>Pinctada</taxon>
    </lineage>
</organism>
<gene>
    <name evidence="3" type="ORF">FSP39_006785</name>
</gene>
<evidence type="ECO:0000313" key="3">
    <source>
        <dbReference type="EMBL" id="KAK3087508.1"/>
    </source>
</evidence>
<name>A0AA89BN26_PINIB</name>
<accession>A0AA89BN26</accession>
<dbReference type="Proteomes" id="UP001186944">
    <property type="component" value="Unassembled WGS sequence"/>
</dbReference>
<dbReference type="AlphaFoldDB" id="A0AA89BN26"/>
<comment type="caution">
    <text evidence="3">The sequence shown here is derived from an EMBL/GenBank/DDBJ whole genome shotgun (WGS) entry which is preliminary data.</text>
</comment>
<feature type="coiled-coil region" evidence="1">
    <location>
        <begin position="3"/>
        <end position="86"/>
    </location>
</feature>
<keyword evidence="4" id="KW-1185">Reference proteome</keyword>
<sequence>MKEKVYEQKVEAFEKEKRELCDKIQKSENREKETKIQMEKIRDKNTKLSSECENLRQHIATRKDAESELRAKLKEKEVIIADLTEKGKQIAGEIRSNPPESTIKGIPSNVSGETEEIVRSSVSVSNRFERPAQKTANGSQRKVKQDAVYVKGYREPLSNSFRMKFRWEN</sequence>
<protein>
    <submittedName>
        <fullName evidence="3">Uncharacterized protein</fullName>
    </submittedName>
</protein>
<evidence type="ECO:0000256" key="2">
    <source>
        <dbReference type="SAM" id="MobiDB-lite"/>
    </source>
</evidence>
<proteinExistence type="predicted"/>
<evidence type="ECO:0000313" key="4">
    <source>
        <dbReference type="Proteomes" id="UP001186944"/>
    </source>
</evidence>
<reference evidence="3" key="1">
    <citation type="submission" date="2019-08" db="EMBL/GenBank/DDBJ databases">
        <title>The improved chromosome-level genome for the pearl oyster Pinctada fucata martensii using PacBio sequencing and Hi-C.</title>
        <authorList>
            <person name="Zheng Z."/>
        </authorList>
    </citation>
    <scope>NUCLEOTIDE SEQUENCE</scope>
    <source>
        <strain evidence="3">ZZ-2019</strain>
        <tissue evidence="3">Adductor muscle</tissue>
    </source>
</reference>
<dbReference type="EMBL" id="VSWD01000011">
    <property type="protein sequence ID" value="KAK3087508.1"/>
    <property type="molecule type" value="Genomic_DNA"/>
</dbReference>
<keyword evidence="1" id="KW-0175">Coiled coil</keyword>